<gene>
    <name evidence="1" type="ORF">LDC_3032</name>
</gene>
<dbReference type="AlphaFoldDB" id="D9PNA1"/>
<accession>D9PNA1</accession>
<sequence length="67" mass="7555">LSEACLLEQSIRKGSLKRDEELPDKVRIELGRSYLELGKHFIADFEPRPGPIKNRLSHSLSLLGLLA</sequence>
<comment type="caution">
    <text evidence="1">The sequence shown here is derived from an EMBL/GenBank/DDBJ whole genome shotgun (WGS) entry which is preliminary data.</text>
</comment>
<proteinExistence type="predicted"/>
<reference evidence="1" key="1">
    <citation type="submission" date="2010-07" db="EMBL/GenBank/DDBJ databases">
        <authorList>
            <consortium name="CONSOLIDER consortium CSD2007-00005"/>
            <person name="Guazzaroni M.-E."/>
            <person name="Richter M."/>
            <person name="Garcia-Salamanca A."/>
            <person name="Yarza P."/>
            <person name="Ferrer M."/>
        </authorList>
    </citation>
    <scope>NUCLEOTIDE SEQUENCE</scope>
</reference>
<protein>
    <submittedName>
        <fullName evidence="1">Uncharacterized protein</fullName>
    </submittedName>
</protein>
<name>D9PNA1_9ZZZZ</name>
<dbReference type="EMBL" id="ADZX01000937">
    <property type="protein sequence ID" value="EFK94965.1"/>
    <property type="molecule type" value="Genomic_DNA"/>
</dbReference>
<evidence type="ECO:0000313" key="1">
    <source>
        <dbReference type="EMBL" id="EFK94965.1"/>
    </source>
</evidence>
<reference evidence="1" key="2">
    <citation type="journal article" date="2011" name="Microb. Ecol.">
        <title>Taxonomic and Functional Metagenomic Profiling of the Microbial Community in the Anoxic Sediment of a Sub-saline Shallow Lake (Laguna de Carrizo, Central Spain).</title>
        <authorList>
            <person name="Ferrer M."/>
            <person name="Guazzaroni M.E."/>
            <person name="Richter M."/>
            <person name="Garcia-Salamanca A."/>
            <person name="Yarza P."/>
            <person name="Suarez-Suarez A."/>
            <person name="Solano J."/>
            <person name="Alcaide M."/>
            <person name="van Dillewijn P."/>
            <person name="Molina-Henares M.A."/>
            <person name="Lopez-Cortes N."/>
            <person name="Al-Ramahi Y."/>
            <person name="Guerrero C."/>
            <person name="Acosta A."/>
            <person name="de Eugenio L.I."/>
            <person name="Martinez V."/>
            <person name="Marques S."/>
            <person name="Rojo F."/>
            <person name="Santero E."/>
            <person name="Genilloud O."/>
            <person name="Perez-Perez J."/>
            <person name="Rossello-Mora R."/>
            <person name="Ramos J.L."/>
        </authorList>
    </citation>
    <scope>NUCLEOTIDE SEQUENCE</scope>
</reference>
<organism evidence="1">
    <name type="scientific">sediment metagenome</name>
    <dbReference type="NCBI Taxonomy" id="749907"/>
    <lineage>
        <taxon>unclassified sequences</taxon>
        <taxon>metagenomes</taxon>
        <taxon>ecological metagenomes</taxon>
    </lineage>
</organism>
<feature type="non-terminal residue" evidence="1">
    <location>
        <position position="1"/>
    </location>
</feature>